<protein>
    <submittedName>
        <fullName evidence="3">Uncharacterized protein</fullName>
    </submittedName>
</protein>
<reference evidence="3" key="1">
    <citation type="journal article" date="2020" name="bioRxiv">
        <title>Comparative genomics of Chlamydomonas.</title>
        <authorList>
            <person name="Craig R.J."/>
            <person name="Hasan A.R."/>
            <person name="Ness R.W."/>
            <person name="Keightley P.D."/>
        </authorList>
    </citation>
    <scope>NUCLEOTIDE SEQUENCE</scope>
    <source>
        <strain evidence="3">SAG 7.73</strain>
    </source>
</reference>
<evidence type="ECO:0000313" key="3">
    <source>
        <dbReference type="EMBL" id="KAG2426618.1"/>
    </source>
</evidence>
<organism evidence="3 4">
    <name type="scientific">Chlamydomonas incerta</name>
    <dbReference type="NCBI Taxonomy" id="51695"/>
    <lineage>
        <taxon>Eukaryota</taxon>
        <taxon>Viridiplantae</taxon>
        <taxon>Chlorophyta</taxon>
        <taxon>core chlorophytes</taxon>
        <taxon>Chlorophyceae</taxon>
        <taxon>CS clade</taxon>
        <taxon>Chlamydomonadales</taxon>
        <taxon>Chlamydomonadaceae</taxon>
        <taxon>Chlamydomonas</taxon>
    </lineage>
</organism>
<feature type="compositionally biased region" description="Low complexity" evidence="1">
    <location>
        <begin position="136"/>
        <end position="174"/>
    </location>
</feature>
<feature type="region of interest" description="Disordered" evidence="1">
    <location>
        <begin position="258"/>
        <end position="311"/>
    </location>
</feature>
<keyword evidence="2" id="KW-0472">Membrane</keyword>
<keyword evidence="2" id="KW-1133">Transmembrane helix</keyword>
<dbReference type="Proteomes" id="UP000650467">
    <property type="component" value="Unassembled WGS sequence"/>
</dbReference>
<keyword evidence="2" id="KW-0812">Transmembrane</keyword>
<gene>
    <name evidence="3" type="ORF">HXX76_012933</name>
</gene>
<feature type="region of interest" description="Disordered" evidence="1">
    <location>
        <begin position="134"/>
        <end position="187"/>
    </location>
</feature>
<evidence type="ECO:0000313" key="4">
    <source>
        <dbReference type="Proteomes" id="UP000650467"/>
    </source>
</evidence>
<keyword evidence="4" id="KW-1185">Reference proteome</keyword>
<evidence type="ECO:0000256" key="1">
    <source>
        <dbReference type="SAM" id="MobiDB-lite"/>
    </source>
</evidence>
<dbReference type="AlphaFoldDB" id="A0A835SN68"/>
<dbReference type="EMBL" id="JAEHOC010000046">
    <property type="protein sequence ID" value="KAG2426618.1"/>
    <property type="molecule type" value="Genomic_DNA"/>
</dbReference>
<feature type="compositionally biased region" description="Low complexity" evidence="1">
    <location>
        <begin position="298"/>
        <end position="308"/>
    </location>
</feature>
<dbReference type="OrthoDB" id="10656069at2759"/>
<comment type="caution">
    <text evidence="3">The sequence shown here is derived from an EMBL/GenBank/DDBJ whole genome shotgun (WGS) entry which is preliminary data.</text>
</comment>
<sequence length="364" mass="36810">MSPPDVQQRSLLRGPILLGQLFATVLAVGYAFAGISMSIYSIFAISTGPHRTLGDIMRRVMWLGGFTTLAASGLTTALVVLRCCLFSHWSRSGPAARAARLERLRSRYRASCCPCTRALVALWLAPIAMLDSMEAGSSRPPGAQQPGGASSSPGGRNPGVLPSSASATASRTRAGAVQHHCSSQDDDDVESAATLLLRCSPVAVDPPQPATTGAAADPAACDTCDGVDSCSNYYCYVPLPGAPPLPLLAAEPPVAPGPTAADYPAHPGSATTSGSKAGGGTPTAPAAPPPPPPPPPAHSSSSPGLGSSRVPASSSRGGALVLVSCFGAEAVVSLAPVLLHGLVVGLTVGVLVVLGARVDRDPWY</sequence>
<name>A0A835SN68_CHLIN</name>
<proteinExistence type="predicted"/>
<accession>A0A835SN68</accession>
<feature type="transmembrane region" description="Helical" evidence="2">
    <location>
        <begin position="60"/>
        <end position="81"/>
    </location>
</feature>
<feature type="transmembrane region" description="Helical" evidence="2">
    <location>
        <begin position="21"/>
        <end position="45"/>
    </location>
</feature>
<feature type="compositionally biased region" description="Pro residues" evidence="1">
    <location>
        <begin position="285"/>
        <end position="297"/>
    </location>
</feature>
<feature type="transmembrane region" description="Helical" evidence="2">
    <location>
        <begin position="341"/>
        <end position="358"/>
    </location>
</feature>
<evidence type="ECO:0000256" key="2">
    <source>
        <dbReference type="SAM" id="Phobius"/>
    </source>
</evidence>